<keyword evidence="7 9" id="KW-0472">Membrane</keyword>
<name>A0A1W1HA75_9BACT</name>
<feature type="transmembrane region" description="Helical" evidence="9">
    <location>
        <begin position="214"/>
        <end position="235"/>
    </location>
</feature>
<keyword evidence="5" id="KW-0029">Amino-acid transport</keyword>
<dbReference type="GO" id="GO:0005886">
    <property type="term" value="C:plasma membrane"/>
    <property type="evidence" value="ECO:0007669"/>
    <property type="project" value="UniProtKB-SubCell"/>
</dbReference>
<feature type="transmembrane region" description="Helical" evidence="9">
    <location>
        <begin position="28"/>
        <end position="52"/>
    </location>
</feature>
<evidence type="ECO:0000256" key="3">
    <source>
        <dbReference type="ARBA" id="ARBA00022475"/>
    </source>
</evidence>
<reference evidence="10 11" key="1">
    <citation type="submission" date="2017-03" db="EMBL/GenBank/DDBJ databases">
        <authorList>
            <person name="Afonso C.L."/>
            <person name="Miller P.J."/>
            <person name="Scott M.A."/>
            <person name="Spackman E."/>
            <person name="Goraichik I."/>
            <person name="Dimitrov K.M."/>
            <person name="Suarez D.L."/>
            <person name="Swayne D.E."/>
        </authorList>
    </citation>
    <scope>NUCLEOTIDE SEQUENCE [LARGE SCALE GENOMIC DNA]</scope>
    <source>
        <strain evidence="10">PRJEB14757</strain>
    </source>
</reference>
<keyword evidence="11" id="KW-1185">Reference proteome</keyword>
<keyword evidence="3" id="KW-1003">Cell membrane</keyword>
<dbReference type="PANTHER" id="PTHR11795:SF450">
    <property type="entry name" value="ABC TRANSPORTER PERMEASE PROTEIN"/>
    <property type="match status" value="1"/>
</dbReference>
<feature type="transmembrane region" description="Helical" evidence="9">
    <location>
        <begin position="280"/>
        <end position="301"/>
    </location>
</feature>
<organism evidence="10 11">
    <name type="scientific">Desulfamplus magnetovallimortis</name>
    <dbReference type="NCBI Taxonomy" id="1246637"/>
    <lineage>
        <taxon>Bacteria</taxon>
        <taxon>Pseudomonadati</taxon>
        <taxon>Thermodesulfobacteriota</taxon>
        <taxon>Desulfobacteria</taxon>
        <taxon>Desulfobacterales</taxon>
        <taxon>Desulfobacteraceae</taxon>
        <taxon>Desulfamplus</taxon>
    </lineage>
</organism>
<evidence type="ECO:0000256" key="6">
    <source>
        <dbReference type="ARBA" id="ARBA00022989"/>
    </source>
</evidence>
<evidence type="ECO:0000256" key="5">
    <source>
        <dbReference type="ARBA" id="ARBA00022970"/>
    </source>
</evidence>
<dbReference type="CDD" id="cd06582">
    <property type="entry name" value="TM_PBP1_LivH_like"/>
    <property type="match status" value="1"/>
</dbReference>
<protein>
    <submittedName>
        <fullName evidence="10">Inner-membrane translocator</fullName>
    </submittedName>
</protein>
<dbReference type="Pfam" id="PF02653">
    <property type="entry name" value="BPD_transp_2"/>
    <property type="match status" value="1"/>
</dbReference>
<keyword evidence="6 9" id="KW-1133">Transmembrane helix</keyword>
<evidence type="ECO:0000256" key="4">
    <source>
        <dbReference type="ARBA" id="ARBA00022692"/>
    </source>
</evidence>
<dbReference type="AlphaFoldDB" id="A0A1W1HA75"/>
<keyword evidence="4 9" id="KW-0812">Transmembrane</keyword>
<keyword evidence="2" id="KW-0813">Transport</keyword>
<dbReference type="GO" id="GO:0006865">
    <property type="term" value="P:amino acid transport"/>
    <property type="evidence" value="ECO:0007669"/>
    <property type="project" value="UniProtKB-KW"/>
</dbReference>
<evidence type="ECO:0000313" key="10">
    <source>
        <dbReference type="EMBL" id="SLM29390.1"/>
    </source>
</evidence>
<dbReference type="GO" id="GO:0022857">
    <property type="term" value="F:transmembrane transporter activity"/>
    <property type="evidence" value="ECO:0007669"/>
    <property type="project" value="InterPro"/>
</dbReference>
<dbReference type="Proteomes" id="UP000191931">
    <property type="component" value="Unassembled WGS sequence"/>
</dbReference>
<accession>A0A1W1HA75</accession>
<evidence type="ECO:0000256" key="1">
    <source>
        <dbReference type="ARBA" id="ARBA00004651"/>
    </source>
</evidence>
<feature type="transmembrane region" description="Helical" evidence="9">
    <location>
        <begin position="159"/>
        <end position="183"/>
    </location>
</feature>
<proteinExistence type="inferred from homology"/>
<gene>
    <name evidence="10" type="ORF">MTBBW1_1790015</name>
</gene>
<dbReference type="InterPro" id="IPR052157">
    <property type="entry name" value="BCAA_transport_permease"/>
</dbReference>
<evidence type="ECO:0000313" key="11">
    <source>
        <dbReference type="Proteomes" id="UP000191931"/>
    </source>
</evidence>
<dbReference type="EMBL" id="FWEV01000089">
    <property type="protein sequence ID" value="SLM29390.1"/>
    <property type="molecule type" value="Genomic_DNA"/>
</dbReference>
<dbReference type="STRING" id="1246637.MTBBW1_1790015"/>
<evidence type="ECO:0000256" key="7">
    <source>
        <dbReference type="ARBA" id="ARBA00023136"/>
    </source>
</evidence>
<feature type="transmembrane region" description="Helical" evidence="9">
    <location>
        <begin position="85"/>
        <end position="103"/>
    </location>
</feature>
<dbReference type="PANTHER" id="PTHR11795">
    <property type="entry name" value="BRANCHED-CHAIN AMINO ACID TRANSPORT SYSTEM PERMEASE PROTEIN LIVH"/>
    <property type="match status" value="1"/>
</dbReference>
<comment type="similarity">
    <text evidence="8">Belongs to the binding-protein-dependent transport system permease family. LivHM subfamily.</text>
</comment>
<feature type="transmembrane region" description="Helical" evidence="9">
    <location>
        <begin position="115"/>
        <end position="138"/>
    </location>
</feature>
<evidence type="ECO:0000256" key="9">
    <source>
        <dbReference type="SAM" id="Phobius"/>
    </source>
</evidence>
<dbReference type="InterPro" id="IPR001851">
    <property type="entry name" value="ABC_transp_permease"/>
</dbReference>
<comment type="subcellular location">
    <subcellularLocation>
        <location evidence="1">Cell membrane</location>
        <topology evidence="1">Multi-pass membrane protein</topology>
    </subcellularLocation>
</comment>
<evidence type="ECO:0000256" key="8">
    <source>
        <dbReference type="ARBA" id="ARBA00037998"/>
    </source>
</evidence>
<feature type="transmembrane region" description="Helical" evidence="9">
    <location>
        <begin position="247"/>
        <end position="274"/>
    </location>
</feature>
<evidence type="ECO:0000256" key="2">
    <source>
        <dbReference type="ARBA" id="ARBA00022448"/>
    </source>
</evidence>
<sequence length="315" mass="33153">MIKNQDNPLIMKIMVQKKCKIRKKMQELLQYIFSGITTGAIYAVIAVGLSMLYSSTELINFSHGEFVMLGAMGIVTLWVHMAMPLYVAFFLTVGAVSLMGLLFERLAIRTAKNTGPIALVIITVGASIFLRGVGMIAWGKDPFSVPAFSSHDSIEIAGAALLPQSILIVAAALVLAGGIHFFFKQTLTGKAMVACAVNRKAAWLSGIPSSTMGILAFMISTGTGAAAGVFIAPITMSSYDMGTMLGLKGFCAAMIGGLGSLWGAFAGGLLLGIIEALGAGLISSALKDAIAFILLLLILYIRPGGLFSAKEAKRF</sequence>